<dbReference type="STRING" id="174720.A0A0N5B9L7"/>
<dbReference type="PANTHER" id="PTHR13501">
    <property type="entry name" value="CHLOROPLAST 50S RIBOSOMAL PROTEIN L22-RELATED"/>
    <property type="match status" value="1"/>
</dbReference>
<evidence type="ECO:0000256" key="2">
    <source>
        <dbReference type="ARBA" id="ARBA00022980"/>
    </source>
</evidence>
<keyword evidence="2 6" id="KW-0689">Ribosomal protein</keyword>
<comment type="similarity">
    <text evidence="1 6">Belongs to the universal ribosomal protein uL22 family.</text>
</comment>
<dbReference type="GO" id="GO:0003735">
    <property type="term" value="F:structural constituent of ribosome"/>
    <property type="evidence" value="ECO:0007669"/>
    <property type="project" value="InterPro"/>
</dbReference>
<dbReference type="InterPro" id="IPR001063">
    <property type="entry name" value="Ribosomal_uL22"/>
</dbReference>
<dbReference type="Proteomes" id="UP000046392">
    <property type="component" value="Unplaced"/>
</dbReference>
<proteinExistence type="inferred from homology"/>
<dbReference type="AlphaFoldDB" id="A0A0N5B9L7"/>
<evidence type="ECO:0000256" key="1">
    <source>
        <dbReference type="ARBA" id="ARBA00009451"/>
    </source>
</evidence>
<evidence type="ECO:0000256" key="5">
    <source>
        <dbReference type="ARBA" id="ARBA00035506"/>
    </source>
</evidence>
<keyword evidence="3 6" id="KW-0687">Ribonucleoprotein</keyword>
<dbReference type="SUPFAM" id="SSF54843">
    <property type="entry name" value="Ribosomal protein L22"/>
    <property type="match status" value="1"/>
</dbReference>
<accession>A0A0N5B9L7</accession>
<evidence type="ECO:0000256" key="3">
    <source>
        <dbReference type="ARBA" id="ARBA00023274"/>
    </source>
</evidence>
<dbReference type="InterPro" id="IPR047867">
    <property type="entry name" value="Ribosomal_uL22_bac/org-type"/>
</dbReference>
<dbReference type="Pfam" id="PF00237">
    <property type="entry name" value="Ribosomal_L22"/>
    <property type="match status" value="1"/>
</dbReference>
<protein>
    <recommendedName>
        <fullName evidence="4">Large ribosomal subunit protein uL22m</fullName>
    </recommendedName>
    <alternativeName>
        <fullName evidence="5">39S ribosomal protein L22, mitochondrial</fullName>
    </alternativeName>
</protein>
<name>A0A0N5B9L7_STREA</name>
<evidence type="ECO:0000313" key="8">
    <source>
        <dbReference type="WBParaSite" id="SPAL_0000273300.1"/>
    </source>
</evidence>
<dbReference type="GO" id="GO:0006412">
    <property type="term" value="P:translation"/>
    <property type="evidence" value="ECO:0007669"/>
    <property type="project" value="InterPro"/>
</dbReference>
<dbReference type="WBParaSite" id="SPAL_0000273300.1">
    <property type="protein sequence ID" value="SPAL_0000273300.1"/>
    <property type="gene ID" value="SPAL_0000273300"/>
</dbReference>
<evidence type="ECO:0000256" key="6">
    <source>
        <dbReference type="RuleBase" id="RU004005"/>
    </source>
</evidence>
<keyword evidence="7" id="KW-1185">Reference proteome</keyword>
<evidence type="ECO:0000313" key="7">
    <source>
        <dbReference type="Proteomes" id="UP000046392"/>
    </source>
</evidence>
<dbReference type="Gene3D" id="3.90.470.10">
    <property type="entry name" value="Ribosomal protein L22/L17"/>
    <property type="match status" value="1"/>
</dbReference>
<sequence>MLSKRLLSNYIQSIAKFSTQLPANGGLELTNEEKWRRRIELRKPKLQRDEVIPPKVYYTPEWVLNKEGQDKYKDVTPMQKYGMNPEKWEFYNKTIWPSGYIVPETGLPKSKEVFHCREQIHFSPKRMWQACELVLGMNVDEAILQLELQQIKGCLILAEVLGEAKKRASDEFKIEFPSDMHIAEAFAIQSKIIKGLRMRARGAPGQIKYRYIDLYVRLEEGEGPGFKSRLKPKDGFEKGEDYIEYLRSRSIKYSI</sequence>
<dbReference type="InterPro" id="IPR036394">
    <property type="entry name" value="Ribosomal_uL22_sf"/>
</dbReference>
<dbReference type="GO" id="GO:0005762">
    <property type="term" value="C:mitochondrial large ribosomal subunit"/>
    <property type="evidence" value="ECO:0007669"/>
    <property type="project" value="TreeGrafter"/>
</dbReference>
<evidence type="ECO:0000256" key="4">
    <source>
        <dbReference type="ARBA" id="ARBA00035286"/>
    </source>
</evidence>
<dbReference type="PANTHER" id="PTHR13501:SF8">
    <property type="entry name" value="LARGE RIBOSOMAL SUBUNIT PROTEIN UL22M"/>
    <property type="match status" value="1"/>
</dbReference>
<reference evidence="8" key="1">
    <citation type="submission" date="2017-02" db="UniProtKB">
        <authorList>
            <consortium name="WormBaseParasite"/>
        </authorList>
    </citation>
    <scope>IDENTIFICATION</scope>
</reference>
<organism evidence="7 8">
    <name type="scientific">Strongyloides papillosus</name>
    <name type="common">Intestinal threadworm</name>
    <dbReference type="NCBI Taxonomy" id="174720"/>
    <lineage>
        <taxon>Eukaryota</taxon>
        <taxon>Metazoa</taxon>
        <taxon>Ecdysozoa</taxon>
        <taxon>Nematoda</taxon>
        <taxon>Chromadorea</taxon>
        <taxon>Rhabditida</taxon>
        <taxon>Tylenchina</taxon>
        <taxon>Panagrolaimomorpha</taxon>
        <taxon>Strongyloidoidea</taxon>
        <taxon>Strongyloididae</taxon>
        <taxon>Strongyloides</taxon>
    </lineage>
</organism>